<evidence type="ECO:0000313" key="2">
    <source>
        <dbReference type="Proteomes" id="UP000028701"/>
    </source>
</evidence>
<dbReference type="Proteomes" id="UP000028701">
    <property type="component" value="Unassembled WGS sequence"/>
</dbReference>
<reference evidence="1 2" key="1">
    <citation type="submission" date="2014-08" db="EMBL/GenBank/DDBJ databases">
        <title>Whole genome shotgun sequence of Rhizobium rubi NBRC 13261.</title>
        <authorList>
            <person name="Katano-Makiyama Y."/>
            <person name="Hosoyama A."/>
            <person name="Hashimoto M."/>
            <person name="Hosoyama Y."/>
            <person name="Noguchi M."/>
            <person name="Tsuchikane K."/>
            <person name="Uohara A."/>
            <person name="Ohji S."/>
            <person name="Ichikawa N."/>
            <person name="Kimura A."/>
            <person name="Yamazoe A."/>
            <person name="Fujita N."/>
        </authorList>
    </citation>
    <scope>NUCLEOTIDE SEQUENCE [LARGE SCALE GENOMIC DNA]</scope>
    <source>
        <strain evidence="1 2">NBRC 13261</strain>
    </source>
</reference>
<organism evidence="1 2">
    <name type="scientific">Agrobacterium rubi TR3 = NBRC 13261</name>
    <dbReference type="NCBI Taxonomy" id="1368415"/>
    <lineage>
        <taxon>Bacteria</taxon>
        <taxon>Pseudomonadati</taxon>
        <taxon>Pseudomonadota</taxon>
        <taxon>Alphaproteobacteria</taxon>
        <taxon>Hyphomicrobiales</taxon>
        <taxon>Rhizobiaceae</taxon>
        <taxon>Rhizobium/Agrobacterium group</taxon>
        <taxon>Agrobacterium</taxon>
    </lineage>
</organism>
<sequence>MIDWIMSIQKMIFVALSERVSAFVEMKEIANAKAAPSVIKWPGLRGATPGRTINATPAKPKRMTIPFRHVSLSFKNMAARKAAQIGAVNSIDMT</sequence>
<accession>A0A081CY00</accession>
<dbReference type="AlphaFoldDB" id="A0A081CY00"/>
<proteinExistence type="predicted"/>
<gene>
    <name evidence="1" type="ORF">RRU01S_18_00010</name>
</gene>
<name>A0A081CY00_9HYPH</name>
<dbReference type="EMBL" id="BBJU01000018">
    <property type="protein sequence ID" value="GAK71546.1"/>
    <property type="molecule type" value="Genomic_DNA"/>
</dbReference>
<protein>
    <submittedName>
        <fullName evidence="1">Uncharacterized protein</fullName>
    </submittedName>
</protein>
<comment type="caution">
    <text evidence="1">The sequence shown here is derived from an EMBL/GenBank/DDBJ whole genome shotgun (WGS) entry which is preliminary data.</text>
</comment>
<evidence type="ECO:0000313" key="1">
    <source>
        <dbReference type="EMBL" id="GAK71546.1"/>
    </source>
</evidence>